<dbReference type="Proteomes" id="UP000492821">
    <property type="component" value="Unassembled WGS sequence"/>
</dbReference>
<name>A0A7E4V5U9_PANRE</name>
<sequence>MATVAASVQICRLLGGVYELIRIFNKKTTEYVPATIQFGVFALLSQWAIFAYIVGNYQLLLATTAGLTVNVVTLSMYFVYPPLTWTVPIFNIQPVKKVE</sequence>
<feature type="transmembrane region" description="Helical" evidence="1">
    <location>
        <begin position="59"/>
        <end position="80"/>
    </location>
</feature>
<keyword evidence="2" id="KW-1185">Reference proteome</keyword>
<accession>A0A7E4V5U9</accession>
<dbReference type="Gene3D" id="1.20.1280.290">
    <property type="match status" value="1"/>
</dbReference>
<evidence type="ECO:0000313" key="2">
    <source>
        <dbReference type="Proteomes" id="UP000492821"/>
    </source>
</evidence>
<feature type="transmembrane region" description="Helical" evidence="1">
    <location>
        <begin position="31"/>
        <end position="53"/>
    </location>
</feature>
<dbReference type="AlphaFoldDB" id="A0A7E4V5U9"/>
<dbReference type="GO" id="GO:0016020">
    <property type="term" value="C:membrane"/>
    <property type="evidence" value="ECO:0007669"/>
    <property type="project" value="InterPro"/>
</dbReference>
<reference evidence="3" key="2">
    <citation type="submission" date="2020-10" db="UniProtKB">
        <authorList>
            <consortium name="WormBaseParasite"/>
        </authorList>
    </citation>
    <scope>IDENTIFICATION</scope>
</reference>
<protein>
    <submittedName>
        <fullName evidence="3">Sugar transporter SWEET1</fullName>
    </submittedName>
</protein>
<keyword evidence="1" id="KW-1133">Transmembrane helix</keyword>
<keyword evidence="1" id="KW-0472">Membrane</keyword>
<evidence type="ECO:0000313" key="3">
    <source>
        <dbReference type="WBParaSite" id="Pan_g16883.t1"/>
    </source>
</evidence>
<dbReference type="InterPro" id="IPR004316">
    <property type="entry name" value="SWEET_rpt"/>
</dbReference>
<proteinExistence type="predicted"/>
<keyword evidence="1" id="KW-0812">Transmembrane</keyword>
<dbReference type="WBParaSite" id="Pan_g16883.t1">
    <property type="protein sequence ID" value="Pan_g16883.t1"/>
    <property type="gene ID" value="Pan_g16883"/>
</dbReference>
<organism evidence="2 3">
    <name type="scientific">Panagrellus redivivus</name>
    <name type="common">Microworm</name>
    <dbReference type="NCBI Taxonomy" id="6233"/>
    <lineage>
        <taxon>Eukaryota</taxon>
        <taxon>Metazoa</taxon>
        <taxon>Ecdysozoa</taxon>
        <taxon>Nematoda</taxon>
        <taxon>Chromadorea</taxon>
        <taxon>Rhabditida</taxon>
        <taxon>Tylenchina</taxon>
        <taxon>Panagrolaimomorpha</taxon>
        <taxon>Panagrolaimoidea</taxon>
        <taxon>Panagrolaimidae</taxon>
        <taxon>Panagrellus</taxon>
    </lineage>
</organism>
<dbReference type="Pfam" id="PF03083">
    <property type="entry name" value="MtN3_slv"/>
    <property type="match status" value="1"/>
</dbReference>
<evidence type="ECO:0000256" key="1">
    <source>
        <dbReference type="SAM" id="Phobius"/>
    </source>
</evidence>
<reference evidence="2" key="1">
    <citation type="journal article" date="2013" name="Genetics">
        <title>The draft genome and transcriptome of Panagrellus redivivus are shaped by the harsh demands of a free-living lifestyle.</title>
        <authorList>
            <person name="Srinivasan J."/>
            <person name="Dillman A.R."/>
            <person name="Macchietto M.G."/>
            <person name="Heikkinen L."/>
            <person name="Lakso M."/>
            <person name="Fracchia K.M."/>
            <person name="Antoshechkin I."/>
            <person name="Mortazavi A."/>
            <person name="Wong G."/>
            <person name="Sternberg P.W."/>
        </authorList>
    </citation>
    <scope>NUCLEOTIDE SEQUENCE [LARGE SCALE GENOMIC DNA]</scope>
    <source>
        <strain evidence="2">MT8872</strain>
    </source>
</reference>